<protein>
    <submittedName>
        <fullName evidence="1">Uncharacterized protein</fullName>
    </submittedName>
</protein>
<dbReference type="AlphaFoldDB" id="A0A392TEA8"/>
<sequence length="62" mass="6594">MKNTALRPFPIADNTSMFLNVPDRSSHSLPHGVGVPMASSPLALDSFNCLLGTEVPNIITLS</sequence>
<name>A0A392TEA8_9FABA</name>
<comment type="caution">
    <text evidence="1">The sequence shown here is derived from an EMBL/GenBank/DDBJ whole genome shotgun (WGS) entry which is preliminary data.</text>
</comment>
<accession>A0A392TEA8</accession>
<evidence type="ECO:0000313" key="2">
    <source>
        <dbReference type="Proteomes" id="UP000265520"/>
    </source>
</evidence>
<organism evidence="1 2">
    <name type="scientific">Trifolium medium</name>
    <dbReference type="NCBI Taxonomy" id="97028"/>
    <lineage>
        <taxon>Eukaryota</taxon>
        <taxon>Viridiplantae</taxon>
        <taxon>Streptophyta</taxon>
        <taxon>Embryophyta</taxon>
        <taxon>Tracheophyta</taxon>
        <taxon>Spermatophyta</taxon>
        <taxon>Magnoliopsida</taxon>
        <taxon>eudicotyledons</taxon>
        <taxon>Gunneridae</taxon>
        <taxon>Pentapetalae</taxon>
        <taxon>rosids</taxon>
        <taxon>fabids</taxon>
        <taxon>Fabales</taxon>
        <taxon>Fabaceae</taxon>
        <taxon>Papilionoideae</taxon>
        <taxon>50 kb inversion clade</taxon>
        <taxon>NPAAA clade</taxon>
        <taxon>Hologalegina</taxon>
        <taxon>IRL clade</taxon>
        <taxon>Trifolieae</taxon>
        <taxon>Trifolium</taxon>
    </lineage>
</organism>
<dbReference type="Proteomes" id="UP000265520">
    <property type="component" value="Unassembled WGS sequence"/>
</dbReference>
<evidence type="ECO:0000313" key="1">
    <source>
        <dbReference type="EMBL" id="MCI59459.1"/>
    </source>
</evidence>
<proteinExistence type="predicted"/>
<dbReference type="EMBL" id="LXQA010564043">
    <property type="protein sequence ID" value="MCI59459.1"/>
    <property type="molecule type" value="Genomic_DNA"/>
</dbReference>
<reference evidence="1 2" key="1">
    <citation type="journal article" date="2018" name="Front. Plant Sci.">
        <title>Red Clover (Trifolium pratense) and Zigzag Clover (T. medium) - A Picture of Genomic Similarities and Differences.</title>
        <authorList>
            <person name="Dluhosova J."/>
            <person name="Istvanek J."/>
            <person name="Nedelnik J."/>
            <person name="Repkova J."/>
        </authorList>
    </citation>
    <scope>NUCLEOTIDE SEQUENCE [LARGE SCALE GENOMIC DNA]</scope>
    <source>
        <strain evidence="2">cv. 10/8</strain>
        <tissue evidence="1">Leaf</tissue>
    </source>
</reference>
<keyword evidence="2" id="KW-1185">Reference proteome</keyword>